<evidence type="ECO:0000313" key="3">
    <source>
        <dbReference type="Proteomes" id="UP000053144"/>
    </source>
</evidence>
<protein>
    <recommendedName>
        <fullName evidence="4">Secreted protein</fullName>
    </recommendedName>
</protein>
<evidence type="ECO:0000313" key="2">
    <source>
        <dbReference type="EMBL" id="KOM52128.1"/>
    </source>
</evidence>
<feature type="chain" id="PRO_5005596775" description="Secreted protein" evidence="1">
    <location>
        <begin position="23"/>
        <end position="117"/>
    </location>
</feature>
<evidence type="ECO:0000256" key="1">
    <source>
        <dbReference type="SAM" id="SignalP"/>
    </source>
</evidence>
<dbReference type="Proteomes" id="UP000053144">
    <property type="component" value="Chromosome 9"/>
</dbReference>
<name>A0A0L9VAU9_PHAAN</name>
<sequence>MNPLGGCSFLSATATLLRLLDSNLCCCDRELQPWWRLHQLQAEIPPFVLFVNQPFILTTPRGCPDARPGFLPSCWTRQLVKGRVLLRRVLLDVAGLHVDQPTFLLLIQRASFLICWA</sequence>
<proteinExistence type="predicted"/>
<feature type="signal peptide" evidence="1">
    <location>
        <begin position="1"/>
        <end position="22"/>
    </location>
</feature>
<gene>
    <name evidence="2" type="ORF">LR48_Vigan09g078700</name>
</gene>
<dbReference type="Gramene" id="KOM52128">
    <property type="protein sequence ID" value="KOM52128"/>
    <property type="gene ID" value="LR48_Vigan09g078700"/>
</dbReference>
<keyword evidence="1" id="KW-0732">Signal</keyword>
<accession>A0A0L9VAU9</accession>
<dbReference type="AlphaFoldDB" id="A0A0L9VAU9"/>
<organism evidence="2 3">
    <name type="scientific">Phaseolus angularis</name>
    <name type="common">Azuki bean</name>
    <name type="synonym">Vigna angularis</name>
    <dbReference type="NCBI Taxonomy" id="3914"/>
    <lineage>
        <taxon>Eukaryota</taxon>
        <taxon>Viridiplantae</taxon>
        <taxon>Streptophyta</taxon>
        <taxon>Embryophyta</taxon>
        <taxon>Tracheophyta</taxon>
        <taxon>Spermatophyta</taxon>
        <taxon>Magnoliopsida</taxon>
        <taxon>eudicotyledons</taxon>
        <taxon>Gunneridae</taxon>
        <taxon>Pentapetalae</taxon>
        <taxon>rosids</taxon>
        <taxon>fabids</taxon>
        <taxon>Fabales</taxon>
        <taxon>Fabaceae</taxon>
        <taxon>Papilionoideae</taxon>
        <taxon>50 kb inversion clade</taxon>
        <taxon>NPAAA clade</taxon>
        <taxon>indigoferoid/millettioid clade</taxon>
        <taxon>Phaseoleae</taxon>
        <taxon>Vigna</taxon>
    </lineage>
</organism>
<reference evidence="3" key="1">
    <citation type="journal article" date="2015" name="Proc. Natl. Acad. Sci. U.S.A.">
        <title>Genome sequencing of adzuki bean (Vigna angularis) provides insight into high starch and low fat accumulation and domestication.</title>
        <authorList>
            <person name="Yang K."/>
            <person name="Tian Z."/>
            <person name="Chen C."/>
            <person name="Luo L."/>
            <person name="Zhao B."/>
            <person name="Wang Z."/>
            <person name="Yu L."/>
            <person name="Li Y."/>
            <person name="Sun Y."/>
            <person name="Li W."/>
            <person name="Chen Y."/>
            <person name="Li Y."/>
            <person name="Zhang Y."/>
            <person name="Ai D."/>
            <person name="Zhao J."/>
            <person name="Shang C."/>
            <person name="Ma Y."/>
            <person name="Wu B."/>
            <person name="Wang M."/>
            <person name="Gao L."/>
            <person name="Sun D."/>
            <person name="Zhang P."/>
            <person name="Guo F."/>
            <person name="Wang W."/>
            <person name="Li Y."/>
            <person name="Wang J."/>
            <person name="Varshney R.K."/>
            <person name="Wang J."/>
            <person name="Ling H.Q."/>
            <person name="Wan P."/>
        </authorList>
    </citation>
    <scope>NUCLEOTIDE SEQUENCE</scope>
    <source>
        <strain evidence="3">cv. Jingnong 6</strain>
    </source>
</reference>
<evidence type="ECO:0008006" key="4">
    <source>
        <dbReference type="Google" id="ProtNLM"/>
    </source>
</evidence>
<dbReference type="EMBL" id="CM003379">
    <property type="protein sequence ID" value="KOM52128.1"/>
    <property type="molecule type" value="Genomic_DNA"/>
</dbReference>